<keyword evidence="1" id="KW-0472">Membrane</keyword>
<dbReference type="EMBL" id="AF050494">
    <property type="protein sequence ID" value="AAK68904.1"/>
    <property type="molecule type" value="Genomic_DNA"/>
</dbReference>
<feature type="domain" description="Type IV secretion system coupling protein TraD DNA-binding" evidence="2">
    <location>
        <begin position="411"/>
        <end position="536"/>
    </location>
</feature>
<dbReference type="PANTHER" id="PTHR30121">
    <property type="entry name" value="UNCHARACTERIZED PROTEIN YJGR-RELATED"/>
    <property type="match status" value="1"/>
</dbReference>
<keyword evidence="1" id="KW-0812">Transmembrane</keyword>
<protein>
    <recommendedName>
        <fullName evidence="2">Type IV secretion system coupling protein TraD DNA-binding domain-containing protein</fullName>
    </recommendedName>
</protein>
<dbReference type="InterPro" id="IPR027417">
    <property type="entry name" value="P-loop_NTPase"/>
</dbReference>
<reference evidence="3" key="1">
    <citation type="submission" date="1998-02" db="EMBL/GenBank/DDBJ databases">
        <title>Phylogeny on plasmids of Streptococcus mutans.</title>
        <authorList>
            <person name="Zou X.H."/>
            <person name="Caufield P.W."/>
        </authorList>
    </citation>
    <scope>NUCLEOTIDE SEQUENCE</scope>
    <source>
        <strain evidence="3">LM7</strain>
        <plasmid evidence="3">pLM7</plasmid>
    </source>
</reference>
<dbReference type="InterPro" id="IPR019476">
    <property type="entry name" value="T4SS_TraD_DNA-bd"/>
</dbReference>
<proteinExistence type="predicted"/>
<keyword evidence="1" id="KW-1133">Transmembrane helix</keyword>
<feature type="transmembrane region" description="Helical" evidence="1">
    <location>
        <begin position="20"/>
        <end position="42"/>
    </location>
</feature>
<evidence type="ECO:0000256" key="1">
    <source>
        <dbReference type="SAM" id="Phobius"/>
    </source>
</evidence>
<dbReference type="Gene3D" id="3.40.50.300">
    <property type="entry name" value="P-loop containing nucleotide triphosphate hydrolases"/>
    <property type="match status" value="2"/>
</dbReference>
<organism evidence="3">
    <name type="scientific">Streptococcus mutans</name>
    <dbReference type="NCBI Taxonomy" id="1309"/>
    <lineage>
        <taxon>Bacteria</taxon>
        <taxon>Bacillati</taxon>
        <taxon>Bacillota</taxon>
        <taxon>Bacilli</taxon>
        <taxon>Lactobacillales</taxon>
        <taxon>Streptococcaceae</taxon>
        <taxon>Streptococcus</taxon>
    </lineage>
</organism>
<keyword evidence="3" id="KW-0614">Plasmid</keyword>
<dbReference type="Pfam" id="PF10412">
    <property type="entry name" value="TrwB_AAD_bind"/>
    <property type="match status" value="1"/>
</dbReference>
<dbReference type="SUPFAM" id="SSF52540">
    <property type="entry name" value="P-loop containing nucleoside triphosphate hydrolases"/>
    <property type="match status" value="1"/>
</dbReference>
<dbReference type="InterPro" id="IPR051162">
    <property type="entry name" value="T4SS_component"/>
</dbReference>
<geneLocation type="plasmid" evidence="3">
    <name>pLM7</name>
</geneLocation>
<name>Q93R06_STRMG</name>
<dbReference type="PANTHER" id="PTHR30121:SF6">
    <property type="entry name" value="SLR6007 PROTEIN"/>
    <property type="match status" value="1"/>
</dbReference>
<reference evidence="3" key="2">
    <citation type="submission" date="1998-02" db="EMBL/GenBank/DDBJ databases">
        <title>Structure and function of plasmid in Streptococcus mutans.</title>
        <authorList>
            <person name="Zou X.H."/>
            <person name="Caufield P.W."/>
        </authorList>
    </citation>
    <scope>NUCLEOTIDE SEQUENCE</scope>
    <source>
        <strain evidence="3">LM7</strain>
        <plasmid evidence="3">pLM7</plasmid>
    </source>
</reference>
<dbReference type="RefSeq" id="WP_010925680.1">
    <property type="nucleotide sequence ID" value="NC_002810.1"/>
</dbReference>
<accession>Q93R06</accession>
<dbReference type="AlphaFoldDB" id="Q93R06"/>
<evidence type="ECO:0000313" key="3">
    <source>
        <dbReference type="EMBL" id="AAK68904.1"/>
    </source>
</evidence>
<evidence type="ECO:0000259" key="2">
    <source>
        <dbReference type="Pfam" id="PF10412"/>
    </source>
</evidence>
<sequence>MDNNLEETIGAKEAEITGEIFLLISFLLAPFAGFISILCYGLSRLLLNQLKATLLLFFTGVIMIISLTFSIRFPNLKDFPILKAIQDYLLFLLGKSQIEPSSILSLWFKSFNWYILSMTMITQGFGLILLPKSQKEKLKDVRKKEERKHLSSRKSSKVLDMSSKKHLFTAGTTGSGKSANILRYIDDTLKNDGFSVIIDGKGGLGDYDLATVTLKLAKKYNRKVYIINQTDVEQTNAYNPFMGLSATQVKDMLINMSDWESDHYKTLSARYWQVMVDVMLKCHIPISFESLIYFSFKKHLLSLLDEAIKKDLIESELYQLAESLANGESGTQAEISIARSAVVYEGDGQKLFSSQNAFNISKAYEENAIVLVLLNEFNYSDFARSTGKIVIDDIKNLVGQLQKKQQNHQLDGRKILFIFEELGVYVDIGIEGLLNRTRSIGAKVICSVQTTADIDQISPELTRQIMGNCNEYMIMRVSDPDSAELISKMIGTNKTIKKTFRTNDKIETGDSSNVLTDSFKISPNEIKNLPDLFGFYYSKSTPNSIKRFKTAFIKI</sequence>
<feature type="transmembrane region" description="Helical" evidence="1">
    <location>
        <begin position="54"/>
        <end position="73"/>
    </location>
</feature>